<keyword evidence="3" id="KW-1185">Reference proteome</keyword>
<evidence type="ECO:0008006" key="4">
    <source>
        <dbReference type="Google" id="ProtNLM"/>
    </source>
</evidence>
<evidence type="ECO:0000256" key="1">
    <source>
        <dbReference type="SAM" id="Phobius"/>
    </source>
</evidence>
<keyword evidence="1" id="KW-1133">Transmembrane helix</keyword>
<comment type="caution">
    <text evidence="2">The sequence shown here is derived from an EMBL/GenBank/DDBJ whole genome shotgun (WGS) entry which is preliminary data.</text>
</comment>
<reference evidence="3" key="1">
    <citation type="journal article" date="2019" name="Int. J. Syst. Evol. Microbiol.">
        <title>The Global Catalogue of Microorganisms (GCM) 10K type strain sequencing project: providing services to taxonomists for standard genome sequencing and annotation.</title>
        <authorList>
            <consortium name="The Broad Institute Genomics Platform"/>
            <consortium name="The Broad Institute Genome Sequencing Center for Infectious Disease"/>
            <person name="Wu L."/>
            <person name="Ma J."/>
        </authorList>
    </citation>
    <scope>NUCLEOTIDE SEQUENCE [LARGE SCALE GENOMIC DNA]</scope>
    <source>
        <strain evidence="3">CGMCC 1.16455</strain>
    </source>
</reference>
<name>A0ABW0FJJ3_9MICO</name>
<dbReference type="RefSeq" id="WP_193116476.1">
    <property type="nucleotide sequence ID" value="NZ_BAAAIR010000027.1"/>
</dbReference>
<evidence type="ECO:0000313" key="3">
    <source>
        <dbReference type="Proteomes" id="UP001595937"/>
    </source>
</evidence>
<gene>
    <name evidence="2" type="ORF">ACFPK8_15050</name>
</gene>
<protein>
    <recommendedName>
        <fullName evidence="4">PH domain-containing protein</fullName>
    </recommendedName>
</protein>
<accession>A0ABW0FJJ3</accession>
<evidence type="ECO:0000313" key="2">
    <source>
        <dbReference type="EMBL" id="MFC5298828.1"/>
    </source>
</evidence>
<dbReference type="GeneID" id="303296623"/>
<organism evidence="2 3">
    <name type="scientific">Brachybacterium tyrofermentans</name>
    <dbReference type="NCBI Taxonomy" id="47848"/>
    <lineage>
        <taxon>Bacteria</taxon>
        <taxon>Bacillati</taxon>
        <taxon>Actinomycetota</taxon>
        <taxon>Actinomycetes</taxon>
        <taxon>Micrococcales</taxon>
        <taxon>Dermabacteraceae</taxon>
        <taxon>Brachybacterium</taxon>
    </lineage>
</organism>
<dbReference type="Proteomes" id="UP001595937">
    <property type="component" value="Unassembled WGS sequence"/>
</dbReference>
<keyword evidence="1" id="KW-0472">Membrane</keyword>
<keyword evidence="1" id="KW-0812">Transmembrane</keyword>
<proteinExistence type="predicted"/>
<feature type="transmembrane region" description="Helical" evidence="1">
    <location>
        <begin position="38"/>
        <end position="63"/>
    </location>
</feature>
<dbReference type="EMBL" id="JBHSLN010000082">
    <property type="protein sequence ID" value="MFC5298828.1"/>
    <property type="molecule type" value="Genomic_DNA"/>
</dbReference>
<sequence length="199" mass="20998">MQNDMAGAGVGPGPHPLGAELMDLGALRRTSAGRGLSVLLAMLVLLGLGVLAAVGILMVLAVVHGEPSSAVVGGVVAIVGLPGIGGLCFFAHRTLQSSLSIHEHGIVARQPFAGTLVIPWAEVTEMIHPRYPTRTATFLVALSTGRWVGIGRLKLNPRRGPDREFHPHPDAALVLDHYAQWCRRHGRPIAIRSSGIFGV</sequence>
<feature type="transmembrane region" description="Helical" evidence="1">
    <location>
        <begin position="69"/>
        <end position="91"/>
    </location>
</feature>